<evidence type="ECO:0000256" key="1">
    <source>
        <dbReference type="SAM" id="SignalP"/>
    </source>
</evidence>
<sequence>MMDIEAFAATLTILTLALLMGASGDYVAQPDCSVLEPSPCTPLTVLDENGDVSYDEYEESCPYHICTAIQPVYPPISNSSSKMSMIGDQRWSNDFSRGSAHAQIHHGDAKSSAEFTSTKDSYQKDVFSVHYDAFAPWFCSGSNLNFTARVEANTGYPPGKKEDLHAQCQYEQLLDSQTLGDCRHMRFTCADCSDMYRNWLCAIAFPRCYPEKTVTTYPVYNASDPSTVGTNGLVPTKIFGILKPCRGLCWAVIQKCQQYPNFNVRFSSSNGTVIMP</sequence>
<organism evidence="2 3">
    <name type="scientific">Ceratodon purpureus</name>
    <name type="common">Fire moss</name>
    <name type="synonym">Dicranum purpureum</name>
    <dbReference type="NCBI Taxonomy" id="3225"/>
    <lineage>
        <taxon>Eukaryota</taxon>
        <taxon>Viridiplantae</taxon>
        <taxon>Streptophyta</taxon>
        <taxon>Embryophyta</taxon>
        <taxon>Bryophyta</taxon>
        <taxon>Bryophytina</taxon>
        <taxon>Bryopsida</taxon>
        <taxon>Dicranidae</taxon>
        <taxon>Pseudoditrichales</taxon>
        <taxon>Ditrichaceae</taxon>
        <taxon>Ceratodon</taxon>
    </lineage>
</organism>
<dbReference type="InterPro" id="IPR024338">
    <property type="entry name" value="MID1/Yam8"/>
</dbReference>
<comment type="caution">
    <text evidence="2">The sequence shown here is derived from an EMBL/GenBank/DDBJ whole genome shotgun (WGS) entry which is preliminary data.</text>
</comment>
<dbReference type="EMBL" id="CM026427">
    <property type="protein sequence ID" value="KAG0570765.1"/>
    <property type="molecule type" value="Genomic_DNA"/>
</dbReference>
<evidence type="ECO:0000313" key="2">
    <source>
        <dbReference type="EMBL" id="KAG0570765.1"/>
    </source>
</evidence>
<dbReference type="GO" id="GO:0005262">
    <property type="term" value="F:calcium channel activity"/>
    <property type="evidence" value="ECO:0007669"/>
    <property type="project" value="InterPro"/>
</dbReference>
<keyword evidence="1" id="KW-0732">Signal</keyword>
<dbReference type="GO" id="GO:0098703">
    <property type="term" value="P:calcium ion import across plasma membrane"/>
    <property type="evidence" value="ECO:0007669"/>
    <property type="project" value="InterPro"/>
</dbReference>
<protein>
    <submittedName>
        <fullName evidence="2">Uncharacterized protein</fullName>
    </submittedName>
</protein>
<gene>
    <name evidence="2" type="ORF">KC19_6G186000</name>
</gene>
<dbReference type="AlphaFoldDB" id="A0A8T0HHN7"/>
<dbReference type="Gene3D" id="1.10.2000.10">
    <property type="entry name" value="Frizzled cysteine-rich domain"/>
    <property type="match status" value="1"/>
</dbReference>
<dbReference type="Proteomes" id="UP000822688">
    <property type="component" value="Chromosome 6"/>
</dbReference>
<evidence type="ECO:0000313" key="3">
    <source>
        <dbReference type="Proteomes" id="UP000822688"/>
    </source>
</evidence>
<dbReference type="Pfam" id="PF12929">
    <property type="entry name" value="Mid1"/>
    <property type="match status" value="1"/>
</dbReference>
<reference evidence="2 3" key="1">
    <citation type="submission" date="2020-06" db="EMBL/GenBank/DDBJ databases">
        <title>WGS assembly of Ceratodon purpureus strain R40.</title>
        <authorList>
            <person name="Carey S.B."/>
            <person name="Jenkins J."/>
            <person name="Shu S."/>
            <person name="Lovell J.T."/>
            <person name="Sreedasyam A."/>
            <person name="Maumus F."/>
            <person name="Tiley G.P."/>
            <person name="Fernandez-Pozo N."/>
            <person name="Barry K."/>
            <person name="Chen C."/>
            <person name="Wang M."/>
            <person name="Lipzen A."/>
            <person name="Daum C."/>
            <person name="Saski C.A."/>
            <person name="Payton A.C."/>
            <person name="Mcbreen J.C."/>
            <person name="Conrad R.E."/>
            <person name="Kollar L.M."/>
            <person name="Olsson S."/>
            <person name="Huttunen S."/>
            <person name="Landis J.B."/>
            <person name="Wickett N.J."/>
            <person name="Johnson M.G."/>
            <person name="Rensing S.A."/>
            <person name="Grimwood J."/>
            <person name="Schmutz J."/>
            <person name="Mcdaniel S.F."/>
        </authorList>
    </citation>
    <scope>NUCLEOTIDE SEQUENCE [LARGE SCALE GENOMIC DNA]</scope>
    <source>
        <strain evidence="2 3">R40</strain>
    </source>
</reference>
<keyword evidence="3" id="KW-1185">Reference proteome</keyword>
<dbReference type="InterPro" id="IPR036790">
    <property type="entry name" value="Frizzled_dom_sf"/>
</dbReference>
<accession>A0A8T0HHN7</accession>
<feature type="signal peptide" evidence="1">
    <location>
        <begin position="1"/>
        <end position="24"/>
    </location>
</feature>
<name>A0A8T0HHN7_CERPU</name>
<proteinExistence type="predicted"/>
<feature type="chain" id="PRO_5035933982" evidence="1">
    <location>
        <begin position="25"/>
        <end position="276"/>
    </location>
</feature>